<organism evidence="1 2">
    <name type="scientific">Yarrowia lipolytica</name>
    <name type="common">Candida lipolytica</name>
    <dbReference type="NCBI Taxonomy" id="4952"/>
    <lineage>
        <taxon>Eukaryota</taxon>
        <taxon>Fungi</taxon>
        <taxon>Dikarya</taxon>
        <taxon>Ascomycota</taxon>
        <taxon>Saccharomycotina</taxon>
        <taxon>Dipodascomycetes</taxon>
        <taxon>Dipodascales</taxon>
        <taxon>Dipodascales incertae sedis</taxon>
        <taxon>Yarrowia</taxon>
    </lineage>
</organism>
<sequence>MLQQEKMANNDNIGVEKPLRNHIYPRKYLLVYLTGGCICLQRACCLRKKQFSVGNEMRRRCAGYEDAVNTGYVIVCRLLRLWVGILSTMATAELSRPTRVGGKLMDGWWKVSNC</sequence>
<dbReference type="GeneID" id="94582987"/>
<evidence type="ECO:0000313" key="2">
    <source>
        <dbReference type="Proteomes" id="UP000182444"/>
    </source>
</evidence>
<gene>
    <name evidence="1" type="ORF">YALI1_C18435g</name>
</gene>
<dbReference type="Proteomes" id="UP000182444">
    <property type="component" value="Chromosome 1C"/>
</dbReference>
<accession>A0A1D8NAY8</accession>
<dbReference type="VEuPathDB" id="FungiDB:YALI1_C18435g"/>
<reference evidence="1 2" key="1">
    <citation type="journal article" date="2016" name="PLoS ONE">
        <title>Sequence Assembly of Yarrowia lipolytica Strain W29/CLIB89 Shows Transposable Element Diversity.</title>
        <authorList>
            <person name="Magnan C."/>
            <person name="Yu J."/>
            <person name="Chang I."/>
            <person name="Jahn E."/>
            <person name="Kanomata Y."/>
            <person name="Wu J."/>
            <person name="Zeller M."/>
            <person name="Oakes M."/>
            <person name="Baldi P."/>
            <person name="Sandmeyer S."/>
        </authorList>
    </citation>
    <scope>NUCLEOTIDE SEQUENCE [LARGE SCALE GENOMIC DNA]</scope>
    <source>
        <strain evidence="2">CLIB89(W29)</strain>
    </source>
</reference>
<name>A0A1D8NAY8_YARLL</name>
<proteinExistence type="predicted"/>
<evidence type="ECO:0000313" key="1">
    <source>
        <dbReference type="EMBL" id="AOW02796.1"/>
    </source>
</evidence>
<dbReference type="AlphaFoldDB" id="A0A1D8NAY8"/>
<dbReference type="EMBL" id="CP017555">
    <property type="protein sequence ID" value="AOW02796.1"/>
    <property type="molecule type" value="Genomic_DNA"/>
</dbReference>
<protein>
    <submittedName>
        <fullName evidence="1">Uncharacterized protein</fullName>
    </submittedName>
</protein>
<dbReference type="RefSeq" id="XP_068138456.1">
    <property type="nucleotide sequence ID" value="XM_068282355.1"/>
</dbReference>